<keyword evidence="4 16" id="KW-0812">Transmembrane</keyword>
<organism evidence="17">
    <name type="scientific">Eiseniibacteriota bacterium</name>
    <dbReference type="NCBI Taxonomy" id="2212470"/>
    <lineage>
        <taxon>Bacteria</taxon>
        <taxon>Candidatus Eiseniibacteriota</taxon>
    </lineage>
</organism>
<evidence type="ECO:0000256" key="3">
    <source>
        <dbReference type="ARBA" id="ARBA00022679"/>
    </source>
</evidence>
<evidence type="ECO:0000256" key="6">
    <source>
        <dbReference type="ARBA" id="ARBA00022984"/>
    </source>
</evidence>
<dbReference type="GO" id="GO:0005886">
    <property type="term" value="C:plasma membrane"/>
    <property type="evidence" value="ECO:0007669"/>
    <property type="project" value="TreeGrafter"/>
</dbReference>
<protein>
    <recommendedName>
        <fullName evidence="12">Probable peptidoglycan glycosyltransferase FtsW</fullName>
        <ecNumber evidence="14">2.4.99.28</ecNumber>
    </recommendedName>
    <alternativeName>
        <fullName evidence="13">Cell division protein FtsW</fullName>
    </alternativeName>
    <alternativeName>
        <fullName evidence="10">Cell wall polymerase</fullName>
    </alternativeName>
    <alternativeName>
        <fullName evidence="9">Peptidoglycan polymerase</fullName>
    </alternativeName>
</protein>
<dbReference type="GO" id="GO:0009252">
    <property type="term" value="P:peptidoglycan biosynthetic process"/>
    <property type="evidence" value="ECO:0007669"/>
    <property type="project" value="UniProtKB-KW"/>
</dbReference>
<feature type="transmembrane region" description="Helical" evidence="16">
    <location>
        <begin position="167"/>
        <end position="188"/>
    </location>
</feature>
<keyword evidence="6" id="KW-0573">Peptidoglycan synthesis</keyword>
<dbReference type="PANTHER" id="PTHR30474">
    <property type="entry name" value="CELL CYCLE PROTEIN"/>
    <property type="match status" value="1"/>
</dbReference>
<evidence type="ECO:0000256" key="12">
    <source>
        <dbReference type="ARBA" id="ARBA00041185"/>
    </source>
</evidence>
<dbReference type="GO" id="GO:0015648">
    <property type="term" value="F:lipid-linked peptidoglycan transporter activity"/>
    <property type="evidence" value="ECO:0007669"/>
    <property type="project" value="TreeGrafter"/>
</dbReference>
<reference evidence="17" key="1">
    <citation type="journal article" date="2020" name="mSystems">
        <title>Genome- and Community-Level Interaction Insights into Carbon Utilization and Element Cycling Functions of Hydrothermarchaeota in Hydrothermal Sediment.</title>
        <authorList>
            <person name="Zhou Z."/>
            <person name="Liu Y."/>
            <person name="Xu W."/>
            <person name="Pan J."/>
            <person name="Luo Z.H."/>
            <person name="Li M."/>
        </authorList>
    </citation>
    <scope>NUCLEOTIDE SEQUENCE [LARGE SCALE GENOMIC DNA]</scope>
    <source>
        <strain evidence="17">SpSt-1233</strain>
    </source>
</reference>
<dbReference type="EMBL" id="DSEC01000378">
    <property type="protein sequence ID" value="HER43866.1"/>
    <property type="molecule type" value="Genomic_DNA"/>
</dbReference>
<keyword evidence="5" id="KW-0133">Cell shape</keyword>
<dbReference type="GO" id="GO:0032153">
    <property type="term" value="C:cell division site"/>
    <property type="evidence" value="ECO:0007669"/>
    <property type="project" value="TreeGrafter"/>
</dbReference>
<name>A0A7V2AVB4_UNCEI</name>
<evidence type="ECO:0000256" key="1">
    <source>
        <dbReference type="ARBA" id="ARBA00004141"/>
    </source>
</evidence>
<comment type="subcellular location">
    <subcellularLocation>
        <location evidence="1">Membrane</location>
        <topology evidence="1">Multi-pass membrane protein</topology>
    </subcellularLocation>
</comment>
<evidence type="ECO:0000256" key="5">
    <source>
        <dbReference type="ARBA" id="ARBA00022960"/>
    </source>
</evidence>
<evidence type="ECO:0000256" key="4">
    <source>
        <dbReference type="ARBA" id="ARBA00022692"/>
    </source>
</evidence>
<feature type="transmembrane region" description="Helical" evidence="16">
    <location>
        <begin position="101"/>
        <end position="121"/>
    </location>
</feature>
<dbReference type="EC" id="2.4.99.28" evidence="14"/>
<keyword evidence="8 16" id="KW-0472">Membrane</keyword>
<dbReference type="GO" id="GO:0008955">
    <property type="term" value="F:peptidoglycan glycosyltransferase activity"/>
    <property type="evidence" value="ECO:0007669"/>
    <property type="project" value="UniProtKB-EC"/>
</dbReference>
<evidence type="ECO:0000256" key="7">
    <source>
        <dbReference type="ARBA" id="ARBA00022989"/>
    </source>
</evidence>
<keyword evidence="2" id="KW-0328">Glycosyltransferase</keyword>
<accession>A0A7V2AVB4</accession>
<sequence>MILSYILFFIGGCRLRHILLSGLGLSLAALPILMHVDHLWTRIGVMLGFGVPDAGYHVEQSLIALGSGFVTGRGPGASYQKYHFLPDAHTDFIYSVIGEEMGLIGTMLVLTLFVFILIRAVRIAERSPNDFGYLLSMGLGLGLFMSAAINIAMTLGVMPVAGLPLPFVSFGGSSLITSLAAVGILLNVSAQGMSRPRKVARVQSKRSSRKGLYAVRNRYAGRAR</sequence>
<comment type="similarity">
    <text evidence="11">Belongs to the SEDS family. FtsW subfamily.</text>
</comment>
<dbReference type="AlphaFoldDB" id="A0A7V2AVB4"/>
<evidence type="ECO:0000256" key="10">
    <source>
        <dbReference type="ARBA" id="ARBA00033270"/>
    </source>
</evidence>
<evidence type="ECO:0000256" key="14">
    <source>
        <dbReference type="ARBA" id="ARBA00044770"/>
    </source>
</evidence>
<evidence type="ECO:0000256" key="2">
    <source>
        <dbReference type="ARBA" id="ARBA00022676"/>
    </source>
</evidence>
<dbReference type="GO" id="GO:0051301">
    <property type="term" value="P:cell division"/>
    <property type="evidence" value="ECO:0007669"/>
    <property type="project" value="InterPro"/>
</dbReference>
<evidence type="ECO:0000256" key="13">
    <source>
        <dbReference type="ARBA" id="ARBA00041418"/>
    </source>
</evidence>
<keyword evidence="3" id="KW-0808">Transferase</keyword>
<feature type="transmembrane region" description="Helical" evidence="16">
    <location>
        <begin position="133"/>
        <end position="155"/>
    </location>
</feature>
<comment type="caution">
    <text evidence="17">The sequence shown here is derived from an EMBL/GenBank/DDBJ whole genome shotgun (WGS) entry which is preliminary data.</text>
</comment>
<evidence type="ECO:0000256" key="16">
    <source>
        <dbReference type="SAM" id="Phobius"/>
    </source>
</evidence>
<evidence type="ECO:0000256" key="15">
    <source>
        <dbReference type="ARBA" id="ARBA00049902"/>
    </source>
</evidence>
<evidence type="ECO:0000313" key="17">
    <source>
        <dbReference type="EMBL" id="HER43866.1"/>
    </source>
</evidence>
<comment type="catalytic activity">
    <reaction evidence="15">
        <text>[GlcNAc-(1-&gt;4)-Mur2Ac(oyl-L-Ala-gamma-D-Glu-L-Lys-D-Ala-D-Ala)](n)-di-trans,octa-cis-undecaprenyl diphosphate + beta-D-GlcNAc-(1-&gt;4)-Mur2Ac(oyl-L-Ala-gamma-D-Glu-L-Lys-D-Ala-D-Ala)-di-trans,octa-cis-undecaprenyl diphosphate = [GlcNAc-(1-&gt;4)-Mur2Ac(oyl-L-Ala-gamma-D-Glu-L-Lys-D-Ala-D-Ala)](n+1)-di-trans,octa-cis-undecaprenyl diphosphate + di-trans,octa-cis-undecaprenyl diphosphate + H(+)</text>
        <dbReference type="Rhea" id="RHEA:23708"/>
        <dbReference type="Rhea" id="RHEA-COMP:9602"/>
        <dbReference type="Rhea" id="RHEA-COMP:9603"/>
        <dbReference type="ChEBI" id="CHEBI:15378"/>
        <dbReference type="ChEBI" id="CHEBI:58405"/>
        <dbReference type="ChEBI" id="CHEBI:60033"/>
        <dbReference type="ChEBI" id="CHEBI:78435"/>
        <dbReference type="EC" id="2.4.99.28"/>
    </reaction>
</comment>
<keyword evidence="7 16" id="KW-1133">Transmembrane helix</keyword>
<gene>
    <name evidence="17" type="ORF">ENO08_05350</name>
</gene>
<proteinExistence type="inferred from homology"/>
<evidence type="ECO:0000256" key="8">
    <source>
        <dbReference type="ARBA" id="ARBA00023136"/>
    </source>
</evidence>
<dbReference type="InterPro" id="IPR001182">
    <property type="entry name" value="FtsW/RodA"/>
</dbReference>
<feature type="transmembrane region" description="Helical" evidence="16">
    <location>
        <begin position="18"/>
        <end position="36"/>
    </location>
</feature>
<evidence type="ECO:0000256" key="11">
    <source>
        <dbReference type="ARBA" id="ARBA00038053"/>
    </source>
</evidence>
<evidence type="ECO:0000256" key="9">
    <source>
        <dbReference type="ARBA" id="ARBA00032370"/>
    </source>
</evidence>
<dbReference type="Proteomes" id="UP000886069">
    <property type="component" value="Unassembled WGS sequence"/>
</dbReference>
<dbReference type="GO" id="GO:0008360">
    <property type="term" value="P:regulation of cell shape"/>
    <property type="evidence" value="ECO:0007669"/>
    <property type="project" value="UniProtKB-KW"/>
</dbReference>
<dbReference type="PANTHER" id="PTHR30474:SF2">
    <property type="entry name" value="PEPTIDOGLYCAN GLYCOSYLTRANSFERASE FTSW-RELATED"/>
    <property type="match status" value="1"/>
</dbReference>
<dbReference type="Pfam" id="PF01098">
    <property type="entry name" value="FTSW_RODA_SPOVE"/>
    <property type="match status" value="1"/>
</dbReference>